<dbReference type="InterPro" id="IPR028994">
    <property type="entry name" value="Integrin_alpha_N"/>
</dbReference>
<dbReference type="Pfam" id="PF07593">
    <property type="entry name" value="UnbV_ASPIC"/>
    <property type="match status" value="1"/>
</dbReference>
<gene>
    <name evidence="6" type="ORF">MKO06_09135</name>
</gene>
<dbReference type="PANTHER" id="PTHR16026">
    <property type="entry name" value="CARTILAGE ACIDIC PROTEIN 1"/>
    <property type="match status" value="1"/>
</dbReference>
<dbReference type="InterPro" id="IPR011519">
    <property type="entry name" value="UnbV_ASPIC"/>
</dbReference>
<dbReference type="Pfam" id="PF01839">
    <property type="entry name" value="FG-GAP"/>
    <property type="match status" value="1"/>
</dbReference>
<dbReference type="RefSeq" id="WP_241551878.1">
    <property type="nucleotide sequence ID" value="NZ_JANCNS010000002.1"/>
</dbReference>
<dbReference type="Proteomes" id="UP001155280">
    <property type="component" value="Unassembled WGS sequence"/>
</dbReference>
<sequence length="1124" mass="125749">MNKQISRLMKKNLFLGLIGSLLSLGACVTDVKEQQEEKNFTRLNAEQTGIDFKNILEENDSINYFSYSYLYMGGGIAAGDVNNDGLIDLFFTGNMVPNRLYLNKGDMKFEDVTEKAGLQGDNRWFTGVTMVDINNDGYLDIYVSASGKFEPRENLLYVNNTDGTFTEMAEEYGIADKGHSVQATFFDYDLDGDLDLYVANYPPTNFDAPNGYYLYKMQNVKDTETDNLYRNDGGKFTKVTDEAGLRSFGLSLSATIGDLNNDGWPDIYVSNDFSMPDYMWMNNQDGTFTDIIKDATSQTSFYGMGVDIADYNNDGLLDILQVDMAAKNNRRAKANMASMNPDLFWGTVNSGFHYQYMYNSLQTSAGNLKGEKPFFSNLANQAGIQATDWSWAPLFADLDNDGWKDVYISNGTRREINNKDYFNKIKKLPTNKDSLLARSLQIPSEKIDNFVYRNKGDLGFERVNENWGISYKGFSNGAVYVDLDNDGDLEIVTNNIDDEASVFVNNNIANNHYLAFDFNGPEKNPDGIGARVYLKNGEKAQMQELQLTRGFQSSVAPRMHFGLGPNESVEEVRVVWPDQKEQLFKDMVADQLVTINYADARELQPNKIETPEKPMFSQVTAADLNLDYEHRENIYNDFDKEVLLPHKTSMFGPGLAVGDLNGDGLDDVFVGAASQYAPGVYFQTNAGNFVRKEFSDLTNDKMHEDLGALIFDADGDGDNDLYVVSGGNEFDKNSNMLQDRLYINENGEFRRSKEALPEMITSGSNVYAYDYDKDGDLDLFVGGRLVPGNYPAPASSYLLENRSQPGNPKFVDVTSKVAPGFQDLGLVTSATWTDFDQDGWTDLVIAGEWMPIRVFKNNGGSFIEVSEQLGLGDTTGWWFSIEAGDFDNDGDMDFIVGNLGMNYKYKASEDASFDIYYYDFDGNRQKDIVLSYFNDGEKFPVRGRECSSQQMPGIKKKFEDYNSYANANLEDIYTTDYLENALHYKVQSFASVYIENTENGFVLHQLPPEAQISPINSILTQDFDGDGNLDVLIAGNLYASEVETPRADAGIGLLLKGDGEGNFKAVEARNSGFFVPGDVKDMATLTTSKATYILAARNSDNLLLIKINETEQAEEVLAVMEKQP</sequence>
<evidence type="ECO:0000256" key="2">
    <source>
        <dbReference type="ARBA" id="ARBA00022737"/>
    </source>
</evidence>
<name>A0A9X2KWK6_9FLAO</name>
<reference evidence="6" key="1">
    <citation type="submission" date="2022-07" db="EMBL/GenBank/DDBJ databases">
        <title>Gramela sediminis sp. nov., isolated from deep-sea sediment of the Indian Ocean.</title>
        <authorList>
            <person name="Shi H."/>
        </authorList>
    </citation>
    <scope>NUCLEOTIDE SEQUENCE</scope>
    <source>
        <strain evidence="6">GC03-9</strain>
    </source>
</reference>
<dbReference type="AlphaFoldDB" id="A0A9X2KWK6"/>
<evidence type="ECO:0000259" key="5">
    <source>
        <dbReference type="Pfam" id="PF07593"/>
    </source>
</evidence>
<protein>
    <submittedName>
        <fullName evidence="6">VCBS repeat-containing protein</fullName>
    </submittedName>
</protein>
<dbReference type="PROSITE" id="PS51257">
    <property type="entry name" value="PROKAR_LIPOPROTEIN"/>
    <property type="match status" value="1"/>
</dbReference>
<feature type="domain" description="ASPIC/UnbV" evidence="5">
    <location>
        <begin position="527"/>
        <end position="594"/>
    </location>
</feature>
<evidence type="ECO:0000256" key="4">
    <source>
        <dbReference type="SAM" id="SignalP"/>
    </source>
</evidence>
<organism evidence="6 7">
    <name type="scientific">Christiangramia oceanisediminis</name>
    <dbReference type="NCBI Taxonomy" id="2920386"/>
    <lineage>
        <taxon>Bacteria</taxon>
        <taxon>Pseudomonadati</taxon>
        <taxon>Bacteroidota</taxon>
        <taxon>Flavobacteriia</taxon>
        <taxon>Flavobacteriales</taxon>
        <taxon>Flavobacteriaceae</taxon>
        <taxon>Christiangramia</taxon>
    </lineage>
</organism>
<dbReference type="Gene3D" id="2.130.10.130">
    <property type="entry name" value="Integrin alpha, N-terminal"/>
    <property type="match status" value="4"/>
</dbReference>
<keyword evidence="7" id="KW-1185">Reference proteome</keyword>
<keyword evidence="1 4" id="KW-0732">Signal</keyword>
<evidence type="ECO:0000313" key="6">
    <source>
        <dbReference type="EMBL" id="MCP9200070.1"/>
    </source>
</evidence>
<feature type="chain" id="PRO_5040781799" evidence="4">
    <location>
        <begin position="26"/>
        <end position="1124"/>
    </location>
</feature>
<evidence type="ECO:0000256" key="3">
    <source>
        <dbReference type="ARBA" id="ARBA00023180"/>
    </source>
</evidence>
<dbReference type="InterPro" id="IPR013519">
    <property type="entry name" value="Int_alpha_beta-p"/>
</dbReference>
<comment type="caution">
    <text evidence="6">The sequence shown here is derived from an EMBL/GenBank/DDBJ whole genome shotgun (WGS) entry which is preliminary data.</text>
</comment>
<accession>A0A9X2KWK6</accession>
<keyword evidence="3" id="KW-0325">Glycoprotein</keyword>
<dbReference type="InterPro" id="IPR027039">
    <property type="entry name" value="Crtac1"/>
</dbReference>
<keyword evidence="2" id="KW-0677">Repeat</keyword>
<dbReference type="SMART" id="SM00191">
    <property type="entry name" value="Int_alpha"/>
    <property type="match status" value="3"/>
</dbReference>
<evidence type="ECO:0000313" key="7">
    <source>
        <dbReference type="Proteomes" id="UP001155280"/>
    </source>
</evidence>
<evidence type="ECO:0000256" key="1">
    <source>
        <dbReference type="ARBA" id="ARBA00022729"/>
    </source>
</evidence>
<dbReference type="Pfam" id="PF13517">
    <property type="entry name" value="FG-GAP_3"/>
    <property type="match status" value="5"/>
</dbReference>
<dbReference type="PANTHER" id="PTHR16026:SF0">
    <property type="entry name" value="CARTILAGE ACIDIC PROTEIN 1"/>
    <property type="match status" value="1"/>
</dbReference>
<proteinExistence type="predicted"/>
<dbReference type="EMBL" id="JANCNS010000002">
    <property type="protein sequence ID" value="MCP9200070.1"/>
    <property type="molecule type" value="Genomic_DNA"/>
</dbReference>
<feature type="signal peptide" evidence="4">
    <location>
        <begin position="1"/>
        <end position="25"/>
    </location>
</feature>
<dbReference type="SUPFAM" id="SSF69318">
    <property type="entry name" value="Integrin alpha N-terminal domain"/>
    <property type="match status" value="3"/>
</dbReference>
<dbReference type="InterPro" id="IPR013517">
    <property type="entry name" value="FG-GAP"/>
</dbReference>